<dbReference type="Gene3D" id="2.40.420.20">
    <property type="match status" value="1"/>
</dbReference>
<keyword evidence="1" id="KW-0813">Transport</keyword>
<sequence length="340" mass="35532">MKHRVLIAAIGFLIAASLNPVIAGEGHDHGDAPPAASGNGPKRLPDGSVFLPKPAQRQLNVRTQAVVAGELPRAFELNGRVMMDPNAGGKVQAIVAGRVTPGPKGLPYAGQAVVKGEVLAYVTPEVGGNSRSLNESRLRRLRELSDTVPRKLIEEAEAAVANEQLRAPVSGVIASSSVVSGQVVEAREVLFEIVNPERLLIEALAFDPAIGNDIARAFIAVGDDSLPLRLVGVARSLREQALPLTFRGEGKALAVLAVGQPVSVFVQTRGKVAGIAVPAAALMRNPANQNIVWVKTAPEHFAPRVVTSDALDGNLVAITSGLQAGDLVVVRAAGLINQVR</sequence>
<evidence type="ECO:0000256" key="1">
    <source>
        <dbReference type="ARBA" id="ARBA00022448"/>
    </source>
</evidence>
<protein>
    <submittedName>
        <fullName evidence="5">Efflux transporter, RND family, MFP subunit</fullName>
    </submittedName>
</protein>
<evidence type="ECO:0000256" key="2">
    <source>
        <dbReference type="SAM" id="MobiDB-lite"/>
    </source>
</evidence>
<dbReference type="GO" id="GO:0060003">
    <property type="term" value="P:copper ion export"/>
    <property type="evidence" value="ECO:0007669"/>
    <property type="project" value="TreeGrafter"/>
</dbReference>
<dbReference type="Pfam" id="PF25967">
    <property type="entry name" value="RND-MFP_C"/>
    <property type="match status" value="1"/>
</dbReference>
<dbReference type="GO" id="GO:0030313">
    <property type="term" value="C:cell envelope"/>
    <property type="evidence" value="ECO:0007669"/>
    <property type="project" value="TreeGrafter"/>
</dbReference>
<dbReference type="Proteomes" id="UP000020218">
    <property type="component" value="Unassembled WGS sequence"/>
</dbReference>
<evidence type="ECO:0000313" key="6">
    <source>
        <dbReference type="Proteomes" id="UP000020218"/>
    </source>
</evidence>
<dbReference type="InterPro" id="IPR051909">
    <property type="entry name" value="MFP_Cation_Efflux"/>
</dbReference>
<evidence type="ECO:0000256" key="3">
    <source>
        <dbReference type="SAM" id="SignalP"/>
    </source>
</evidence>
<reference evidence="5" key="1">
    <citation type="submission" date="2014-02" db="EMBL/GenBank/DDBJ databases">
        <title>Expanding our view of genomic diversity in Candidatus Accumulibacter clades.</title>
        <authorList>
            <person name="Skennerton C.T."/>
            <person name="Barr J.J."/>
            <person name="Slater F.R."/>
            <person name="Bond P.L."/>
            <person name="Tyson G.W."/>
        </authorList>
    </citation>
    <scope>NUCLEOTIDE SEQUENCE [LARGE SCALE GENOMIC DNA]</scope>
</reference>
<name>A0A011NRN9_9PROT</name>
<dbReference type="Gene3D" id="2.40.50.100">
    <property type="match status" value="1"/>
</dbReference>
<feature type="signal peptide" evidence="3">
    <location>
        <begin position="1"/>
        <end position="23"/>
    </location>
</feature>
<dbReference type="EMBL" id="JFAX01000011">
    <property type="protein sequence ID" value="EXI67277.1"/>
    <property type="molecule type" value="Genomic_DNA"/>
</dbReference>
<dbReference type="STRING" id="1454001.AW08_02112"/>
<evidence type="ECO:0000313" key="5">
    <source>
        <dbReference type="EMBL" id="EXI67277.1"/>
    </source>
</evidence>
<proteinExistence type="predicted"/>
<accession>A0A011NRN9</accession>
<organism evidence="5 6">
    <name type="scientific">Candidatus Accumulibacter adjunctus</name>
    <dbReference type="NCBI Taxonomy" id="1454001"/>
    <lineage>
        <taxon>Bacteria</taxon>
        <taxon>Pseudomonadati</taxon>
        <taxon>Pseudomonadota</taxon>
        <taxon>Betaproteobacteria</taxon>
        <taxon>Candidatus Accumulibacter</taxon>
    </lineage>
</organism>
<evidence type="ECO:0000259" key="4">
    <source>
        <dbReference type="Pfam" id="PF25967"/>
    </source>
</evidence>
<feature type="chain" id="PRO_5001461408" evidence="3">
    <location>
        <begin position="24"/>
        <end position="340"/>
    </location>
</feature>
<feature type="domain" description="Multidrug resistance protein MdtA-like C-terminal permuted SH3" evidence="4">
    <location>
        <begin position="275"/>
        <end position="331"/>
    </location>
</feature>
<dbReference type="InterPro" id="IPR058627">
    <property type="entry name" value="MdtA-like_C"/>
</dbReference>
<gene>
    <name evidence="5" type="ORF">AW08_02112</name>
</gene>
<feature type="region of interest" description="Disordered" evidence="2">
    <location>
        <begin position="25"/>
        <end position="55"/>
    </location>
</feature>
<dbReference type="PANTHER" id="PTHR30097">
    <property type="entry name" value="CATION EFFLUX SYSTEM PROTEIN CUSB"/>
    <property type="match status" value="1"/>
</dbReference>
<dbReference type="PANTHER" id="PTHR30097:SF4">
    <property type="entry name" value="SLR6042 PROTEIN"/>
    <property type="match status" value="1"/>
</dbReference>
<keyword evidence="3" id="KW-0732">Signal</keyword>
<keyword evidence="6" id="KW-1185">Reference proteome</keyword>
<dbReference type="AlphaFoldDB" id="A0A011NRN9"/>
<comment type="caution">
    <text evidence="5">The sequence shown here is derived from an EMBL/GenBank/DDBJ whole genome shotgun (WGS) entry which is preliminary data.</text>
</comment>
<dbReference type="PATRIC" id="fig|1454001.3.peg.2158"/>
<dbReference type="GO" id="GO:0015679">
    <property type="term" value="P:plasma membrane copper ion transport"/>
    <property type="evidence" value="ECO:0007669"/>
    <property type="project" value="TreeGrafter"/>
</dbReference>